<sequence length="469" mass="52957">MNFTYEPLTKKQIEDVHQATLDVLEKCGVEMCDERAHEIFKKHGATVEGNIIKIPPKVVEDCMKLAPRSFILDAANPDRSANIGATDRPLIAPNATSPFIIDEEFKRRKVNFDDMRNFFKLSQSSSCVDIGGQLIVFPTDNCTYKEGVITAIYEYFLHMDKPMNLCSVDRNTIDMTMEMMHLLTEKEGGYPLFASLSPISPLRFDEELLDGLFYAAEKNQVMEVTPCSAAGLTGPITGIDNVVLTNAENVAMFTLIQLINPGLPVVYSTYTCITDMRTLQLCTGASESIKMCAMARQMAGYYEVPFDMPSGSTDAKNCDVQAALESTTAIMNAFAAKLDIAMFMLGSLDSFNSANYRKFILDEEIIKHVQAYIKPAKDMNIDKTVDLITEVGQHGTYVKHKNTLRNYRKEHSFPDFGVRSTYEEYVIENKDITQRIDDQLKKRMDSYVAPEIPEDKKVKMKEIFEKYID</sequence>
<keyword evidence="3 4" id="KW-0808">Transferase</keyword>
<dbReference type="Gene3D" id="3.20.20.480">
    <property type="entry name" value="Trimethylamine methyltransferase-like"/>
    <property type="match status" value="1"/>
</dbReference>
<accession>A0A6N3CF01</accession>
<dbReference type="Pfam" id="PF06253">
    <property type="entry name" value="MTTB"/>
    <property type="match status" value="1"/>
</dbReference>
<proteinExistence type="inferred from homology"/>
<dbReference type="InterPro" id="IPR038601">
    <property type="entry name" value="MttB-like_sf"/>
</dbReference>
<dbReference type="AlphaFoldDB" id="A0A6N3CF01"/>
<dbReference type="EMBL" id="CACRTR010000008">
    <property type="protein sequence ID" value="VYU12497.1"/>
    <property type="molecule type" value="Genomic_DNA"/>
</dbReference>
<name>A0A6N3CF01_EUBLI</name>
<dbReference type="GO" id="GO:0032259">
    <property type="term" value="P:methylation"/>
    <property type="evidence" value="ECO:0007669"/>
    <property type="project" value="UniProtKB-KW"/>
</dbReference>
<reference evidence="4" key="1">
    <citation type="submission" date="2019-11" db="EMBL/GenBank/DDBJ databases">
        <authorList>
            <person name="Feng L."/>
        </authorList>
    </citation>
    <scope>NUCLEOTIDE SEQUENCE</scope>
    <source>
        <strain evidence="4">ElimosumLFYP34</strain>
    </source>
</reference>
<evidence type="ECO:0000256" key="2">
    <source>
        <dbReference type="ARBA" id="ARBA00022603"/>
    </source>
</evidence>
<dbReference type="GO" id="GO:0015948">
    <property type="term" value="P:methanogenesis"/>
    <property type="evidence" value="ECO:0007669"/>
    <property type="project" value="InterPro"/>
</dbReference>
<gene>
    <name evidence="4" type="ORF">ELLFYP34_02747</name>
</gene>
<protein>
    <submittedName>
        <fullName evidence="4">Trimethylamine methyltransferase (MTTB)</fullName>
    </submittedName>
</protein>
<evidence type="ECO:0000256" key="3">
    <source>
        <dbReference type="ARBA" id="ARBA00022679"/>
    </source>
</evidence>
<comment type="similarity">
    <text evidence="1">Belongs to the trimethylamine methyltransferase family.</text>
</comment>
<evidence type="ECO:0000313" key="4">
    <source>
        <dbReference type="EMBL" id="VYU12497.1"/>
    </source>
</evidence>
<organism evidence="4">
    <name type="scientific">Eubacterium limosum</name>
    <dbReference type="NCBI Taxonomy" id="1736"/>
    <lineage>
        <taxon>Bacteria</taxon>
        <taxon>Bacillati</taxon>
        <taxon>Bacillota</taxon>
        <taxon>Clostridia</taxon>
        <taxon>Eubacteriales</taxon>
        <taxon>Eubacteriaceae</taxon>
        <taxon>Eubacterium</taxon>
    </lineage>
</organism>
<dbReference type="GO" id="GO:0008168">
    <property type="term" value="F:methyltransferase activity"/>
    <property type="evidence" value="ECO:0007669"/>
    <property type="project" value="UniProtKB-KW"/>
</dbReference>
<keyword evidence="2 4" id="KW-0489">Methyltransferase</keyword>
<evidence type="ECO:0000256" key="1">
    <source>
        <dbReference type="ARBA" id="ARBA00007137"/>
    </source>
</evidence>
<dbReference type="InterPro" id="IPR010426">
    <property type="entry name" value="MTTB_MeTrfase"/>
</dbReference>